<protein>
    <recommendedName>
        <fullName evidence="8">Methyltransferase type 11 domain-containing protein</fullName>
    </recommendedName>
</protein>
<name>A0ABQ0M2V6_MYCCL</name>
<dbReference type="Gene3D" id="3.40.50.150">
    <property type="entry name" value="Vaccinia Virus protein VP39"/>
    <property type="match status" value="1"/>
</dbReference>
<feature type="repeat" description="PPR" evidence="2">
    <location>
        <begin position="28"/>
        <end position="62"/>
    </location>
</feature>
<dbReference type="PANTHER" id="PTHR44942:SF10">
    <property type="entry name" value="METHYLTRANSFERASE TYPE 11 DOMAIN-CONTAINING PROTEIN"/>
    <property type="match status" value="1"/>
</dbReference>
<dbReference type="CDD" id="cd02440">
    <property type="entry name" value="AdoMet_MTases"/>
    <property type="match status" value="1"/>
</dbReference>
<evidence type="ECO:0000259" key="4">
    <source>
        <dbReference type="Pfam" id="PF08241"/>
    </source>
</evidence>
<feature type="compositionally biased region" description="Low complexity" evidence="3">
    <location>
        <begin position="1066"/>
        <end position="1077"/>
    </location>
</feature>
<dbReference type="EMBL" id="DF849506">
    <property type="protein sequence ID" value="GAT57649.1"/>
    <property type="molecule type" value="Genomic_DNA"/>
</dbReference>
<evidence type="ECO:0000313" key="7">
    <source>
        <dbReference type="Proteomes" id="UP000815677"/>
    </source>
</evidence>
<dbReference type="InterPro" id="IPR013216">
    <property type="entry name" value="Methyltransf_11"/>
</dbReference>
<proteinExistence type="predicted"/>
<feature type="region of interest" description="Disordered" evidence="3">
    <location>
        <begin position="767"/>
        <end position="790"/>
    </location>
</feature>
<evidence type="ECO:0000259" key="5">
    <source>
        <dbReference type="Pfam" id="PF23276"/>
    </source>
</evidence>
<feature type="region of interest" description="Disordered" evidence="3">
    <location>
        <begin position="976"/>
        <end position="1024"/>
    </location>
</feature>
<evidence type="ECO:0000313" key="6">
    <source>
        <dbReference type="EMBL" id="GAT57649.1"/>
    </source>
</evidence>
<dbReference type="InterPro" id="IPR051052">
    <property type="entry name" value="Diverse_substrate_MTase"/>
</dbReference>
<evidence type="ECO:0008006" key="8">
    <source>
        <dbReference type="Google" id="ProtNLM"/>
    </source>
</evidence>
<dbReference type="Gene3D" id="1.25.40.10">
    <property type="entry name" value="Tetratricopeptide repeat domain"/>
    <property type="match status" value="3"/>
</dbReference>
<feature type="domain" description="Pentatricopeptide repeat-containing protein-mitochondrial" evidence="5">
    <location>
        <begin position="204"/>
        <end position="328"/>
    </location>
</feature>
<dbReference type="Pfam" id="PF23276">
    <property type="entry name" value="TPR_24"/>
    <property type="match status" value="1"/>
</dbReference>
<evidence type="ECO:0000256" key="1">
    <source>
        <dbReference type="ARBA" id="ARBA00022737"/>
    </source>
</evidence>
<reference evidence="6" key="1">
    <citation type="submission" date="2014-09" db="EMBL/GenBank/DDBJ databases">
        <title>Genome sequence of the luminous mushroom Mycena chlorophos for searching fungal bioluminescence genes.</title>
        <authorList>
            <person name="Tanaka Y."/>
            <person name="Kasuga D."/>
            <person name="Oba Y."/>
            <person name="Hase S."/>
            <person name="Sato K."/>
            <person name="Oba Y."/>
            <person name="Sakakibara Y."/>
        </authorList>
    </citation>
    <scope>NUCLEOTIDE SEQUENCE</scope>
</reference>
<keyword evidence="7" id="KW-1185">Reference proteome</keyword>
<gene>
    <name evidence="6" type="ORF">MCHLO_14160</name>
</gene>
<feature type="domain" description="Methyltransferase type 11" evidence="4">
    <location>
        <begin position="516"/>
        <end position="610"/>
    </location>
</feature>
<feature type="region of interest" description="Disordered" evidence="3">
    <location>
        <begin position="1056"/>
        <end position="1094"/>
    </location>
</feature>
<evidence type="ECO:0000256" key="3">
    <source>
        <dbReference type="SAM" id="MobiDB-lite"/>
    </source>
</evidence>
<dbReference type="Proteomes" id="UP000815677">
    <property type="component" value="Unassembled WGS sequence"/>
</dbReference>
<dbReference type="Pfam" id="PF13812">
    <property type="entry name" value="PPR_3"/>
    <property type="match status" value="2"/>
</dbReference>
<dbReference type="SUPFAM" id="SSF53335">
    <property type="entry name" value="S-adenosyl-L-methionine-dependent methyltransferases"/>
    <property type="match status" value="1"/>
</dbReference>
<dbReference type="InterPro" id="IPR057027">
    <property type="entry name" value="TPR_mt"/>
</dbReference>
<keyword evidence="1" id="KW-0677">Repeat</keyword>
<dbReference type="Pfam" id="PF08241">
    <property type="entry name" value="Methyltransf_11"/>
    <property type="match status" value="1"/>
</dbReference>
<dbReference type="InterPro" id="IPR029063">
    <property type="entry name" value="SAM-dependent_MTases_sf"/>
</dbReference>
<dbReference type="PANTHER" id="PTHR44942">
    <property type="entry name" value="METHYLTRANSF_11 DOMAIN-CONTAINING PROTEIN"/>
    <property type="match status" value="1"/>
</dbReference>
<dbReference type="NCBIfam" id="TIGR00756">
    <property type="entry name" value="PPR"/>
    <property type="match status" value="2"/>
</dbReference>
<accession>A0ABQ0M2V6</accession>
<evidence type="ECO:0000256" key="2">
    <source>
        <dbReference type="PROSITE-ProRule" id="PRU00708"/>
    </source>
</evidence>
<dbReference type="InterPro" id="IPR002885">
    <property type="entry name" value="PPR_rpt"/>
</dbReference>
<feature type="repeat" description="PPR" evidence="2">
    <location>
        <begin position="97"/>
        <end position="131"/>
    </location>
</feature>
<organism evidence="6 7">
    <name type="scientific">Mycena chlorophos</name>
    <name type="common">Agaric fungus</name>
    <name type="synonym">Agaricus chlorophos</name>
    <dbReference type="NCBI Taxonomy" id="658473"/>
    <lineage>
        <taxon>Eukaryota</taxon>
        <taxon>Fungi</taxon>
        <taxon>Dikarya</taxon>
        <taxon>Basidiomycota</taxon>
        <taxon>Agaricomycotina</taxon>
        <taxon>Agaricomycetes</taxon>
        <taxon>Agaricomycetidae</taxon>
        <taxon>Agaricales</taxon>
        <taxon>Marasmiineae</taxon>
        <taxon>Mycenaceae</taxon>
        <taxon>Mycena</taxon>
    </lineage>
</organism>
<dbReference type="PROSITE" id="PS51375">
    <property type="entry name" value="PPR"/>
    <property type="match status" value="2"/>
</dbReference>
<feature type="compositionally biased region" description="Basic and acidic residues" evidence="3">
    <location>
        <begin position="993"/>
        <end position="1017"/>
    </location>
</feature>
<sequence length="1102" mass="120936">MLEAADRAQFPKCFAIAAEMKKDGVTPSKATYNTLLRSLAHGGHASATLAVLDDMLAMKIDPDVNSLNFIVEAHRTQVSPLLHAVLHRMKKLDVVPNATTYTHLIQRFAAEGNLEECLRYYSEMKKTGIVSQLAAIEALIVLAARQNLPKLAIDLAVAYEQSTRPIQQSVWLVCLQSSAAQLYAEGVSKAWLIVIKDQGILPDEGLCLLVLQTAARHGLPDLAAHVIRVLTLLEVPLEEHHFAPLFEAFLASQRYLDAFETLALMREHDIIPTLQTVYPVATLVITQPQVLDDIWVALKNKMTSIDSIGHAALLQAALATQPLSRVFADHASLSELGVQPTVDTFIVLLDGCIQAKNRVYGELAFSQAKGAGFTSNGQLFGRMVLLHLADDMLDEAFRYLEQLDSRELVADRDVYEALAIRAATLQDARYLLAIDALMRARYQVDPSFFDACLEFYQPTGTAIESLPKIGLDPVAQRLIETGEQAAAYASGRGSSYPAEVYDAILAYHQGERKLLLDVGCGPGKVVFDLLPFFEQAVGTDSSAGMIQQATNDSKASNARFAVCKGENCGDEVEPGSVSLLTVAMAAHWLDMPKFYTSALKALQPGGTLAIWTCTSFYCNPTTPNATAVQEILSDLEDNKLGPYMLPGNMISRNAYETLDMPWDLGVGFKKDAFVRKDWDRDGIPSNGIKFISESETTLDQLEKGFGSASAVVRWRAAPENEGKPDVVSSTFEQLRAVLGDNAVIPAAPTILRNQAGGLHSRFAHLVDGAIPNPQHPKPRSSRKERRQDNAKFTGNVHIIQPTRLDLLVPTPQVKPTFPAPLPPYLARDNRVPNAVLPERDASADSGRYSLSLKGMRRSLRGMGFRSRHLVREIEAEILGWLSIGGTILFTGDADPLQSGGKQVGDTSIVELSRTPLQLVWKASDDPFMRYVVHCTARYHKVVSYSKEINGERITYLLRPNVTLPSYNATAGLETPPATDLDLSSQLDSESDLASDRDARSDIGGDGVEHMSTIREDSAPPTDDEWSVVGDDEKELAQSLDPDATLVVERRFAAMSLRSRTGLPHTRSTSSPSRSPARPQRRFGRRSTPVKYTPPSFYDFLFT</sequence>
<dbReference type="InterPro" id="IPR011990">
    <property type="entry name" value="TPR-like_helical_dom_sf"/>
</dbReference>